<dbReference type="PANTHER" id="PTHR33169:SF14">
    <property type="entry name" value="TRANSCRIPTIONAL REGULATOR RV3488"/>
    <property type="match status" value="1"/>
</dbReference>
<keyword evidence="3" id="KW-1185">Reference proteome</keyword>
<dbReference type="InterPro" id="IPR036390">
    <property type="entry name" value="WH_DNA-bd_sf"/>
</dbReference>
<dbReference type="InterPro" id="IPR052509">
    <property type="entry name" value="Metal_resp_DNA-bind_regulator"/>
</dbReference>
<dbReference type="AlphaFoldDB" id="A0AA41QW25"/>
<organism evidence="2 3">
    <name type="scientific">Cryobacterium zhongshanensis</name>
    <dbReference type="NCBI Taxonomy" id="2928153"/>
    <lineage>
        <taxon>Bacteria</taxon>
        <taxon>Bacillati</taxon>
        <taxon>Actinomycetota</taxon>
        <taxon>Actinomycetes</taxon>
        <taxon>Micrococcales</taxon>
        <taxon>Microbacteriaceae</taxon>
        <taxon>Cryobacterium</taxon>
    </lineage>
</organism>
<evidence type="ECO:0000313" key="2">
    <source>
        <dbReference type="EMBL" id="MCI4658802.1"/>
    </source>
</evidence>
<reference evidence="2" key="1">
    <citation type="submission" date="2022-03" db="EMBL/GenBank/DDBJ databases">
        <title>Cryobacterium sp. nov. strain ZS14-85, isolated from Antarctic soil.</title>
        <authorList>
            <person name="Li J."/>
            <person name="Niu G."/>
        </authorList>
    </citation>
    <scope>NUCLEOTIDE SEQUENCE</scope>
    <source>
        <strain evidence="2">ZS14-85</strain>
    </source>
</reference>
<dbReference type="SUPFAM" id="SSF46785">
    <property type="entry name" value="Winged helix' DNA-binding domain"/>
    <property type="match status" value="1"/>
</dbReference>
<dbReference type="Pfam" id="PF03551">
    <property type="entry name" value="PadR"/>
    <property type="match status" value="1"/>
</dbReference>
<dbReference type="InterPro" id="IPR005149">
    <property type="entry name" value="Tscrpt_reg_PadR_N"/>
</dbReference>
<name>A0AA41QW25_9MICO</name>
<protein>
    <submittedName>
        <fullName evidence="2">PadR family transcriptional regulator</fullName>
    </submittedName>
</protein>
<proteinExistence type="predicted"/>
<sequence length="176" mass="19445">MIFDIIVLSALRSSPAHGYELKRRVQRPSFAALSNNSLYPALHRFEKSGAVTHAVTAQDGRPSRKVYTITELGRGLFHDLISTLPAALAGNEEEFLIRLGFFDEVSSGDRAAILAARAAALDEKIAQVGALVETRPERDGTDWPSVSMEHLLSTLHHERDWVTGLMNDEEITVHVD</sequence>
<dbReference type="InterPro" id="IPR036388">
    <property type="entry name" value="WH-like_DNA-bd_sf"/>
</dbReference>
<comment type="caution">
    <text evidence="2">The sequence shown here is derived from an EMBL/GenBank/DDBJ whole genome shotgun (WGS) entry which is preliminary data.</text>
</comment>
<dbReference type="RefSeq" id="WP_134536300.1">
    <property type="nucleotide sequence ID" value="NZ_JALGAR010000003.1"/>
</dbReference>
<evidence type="ECO:0000313" key="3">
    <source>
        <dbReference type="Proteomes" id="UP001165341"/>
    </source>
</evidence>
<dbReference type="Proteomes" id="UP001165341">
    <property type="component" value="Unassembled WGS sequence"/>
</dbReference>
<gene>
    <name evidence="2" type="ORF">MQH31_13400</name>
</gene>
<dbReference type="Gene3D" id="1.10.10.10">
    <property type="entry name" value="Winged helix-like DNA-binding domain superfamily/Winged helix DNA-binding domain"/>
    <property type="match status" value="1"/>
</dbReference>
<dbReference type="EMBL" id="JALGAR010000003">
    <property type="protein sequence ID" value="MCI4658802.1"/>
    <property type="molecule type" value="Genomic_DNA"/>
</dbReference>
<accession>A0AA41QW25</accession>
<evidence type="ECO:0000259" key="1">
    <source>
        <dbReference type="Pfam" id="PF03551"/>
    </source>
</evidence>
<dbReference type="PANTHER" id="PTHR33169">
    <property type="entry name" value="PADR-FAMILY TRANSCRIPTIONAL REGULATOR"/>
    <property type="match status" value="1"/>
</dbReference>
<feature type="domain" description="Transcription regulator PadR N-terminal" evidence="1">
    <location>
        <begin position="7"/>
        <end position="76"/>
    </location>
</feature>